<organism evidence="10 11">
    <name type="scientific">Vigna mungo</name>
    <name type="common">Black gram</name>
    <name type="synonym">Phaseolus mungo</name>
    <dbReference type="NCBI Taxonomy" id="3915"/>
    <lineage>
        <taxon>Eukaryota</taxon>
        <taxon>Viridiplantae</taxon>
        <taxon>Streptophyta</taxon>
        <taxon>Embryophyta</taxon>
        <taxon>Tracheophyta</taxon>
        <taxon>Spermatophyta</taxon>
        <taxon>Magnoliopsida</taxon>
        <taxon>eudicotyledons</taxon>
        <taxon>Gunneridae</taxon>
        <taxon>Pentapetalae</taxon>
        <taxon>rosids</taxon>
        <taxon>fabids</taxon>
        <taxon>Fabales</taxon>
        <taxon>Fabaceae</taxon>
        <taxon>Papilionoideae</taxon>
        <taxon>50 kb inversion clade</taxon>
        <taxon>NPAAA clade</taxon>
        <taxon>indigoferoid/millettioid clade</taxon>
        <taxon>Phaseoleae</taxon>
        <taxon>Vigna</taxon>
    </lineage>
</organism>
<proteinExistence type="inferred from homology"/>
<feature type="domain" description="Trichome birefringence-like C-terminal" evidence="8">
    <location>
        <begin position="175"/>
        <end position="463"/>
    </location>
</feature>
<keyword evidence="5 7" id="KW-1133">Transmembrane helix</keyword>
<evidence type="ECO:0000313" key="11">
    <source>
        <dbReference type="Proteomes" id="UP001374535"/>
    </source>
</evidence>
<dbReference type="Proteomes" id="UP001374535">
    <property type="component" value="Chromosome 5"/>
</dbReference>
<dbReference type="InterPro" id="IPR025846">
    <property type="entry name" value="TBL_N"/>
</dbReference>
<dbReference type="PANTHER" id="PTHR32285">
    <property type="entry name" value="PROTEIN TRICHOME BIREFRINGENCE-LIKE 9-RELATED"/>
    <property type="match status" value="1"/>
</dbReference>
<evidence type="ECO:0000256" key="6">
    <source>
        <dbReference type="ARBA" id="ARBA00023136"/>
    </source>
</evidence>
<dbReference type="InterPro" id="IPR026057">
    <property type="entry name" value="TBL_C"/>
</dbReference>
<dbReference type="GO" id="GO:0005794">
    <property type="term" value="C:Golgi apparatus"/>
    <property type="evidence" value="ECO:0007669"/>
    <property type="project" value="TreeGrafter"/>
</dbReference>
<feature type="transmembrane region" description="Helical" evidence="7">
    <location>
        <begin position="21"/>
        <end position="40"/>
    </location>
</feature>
<evidence type="ECO:0000256" key="7">
    <source>
        <dbReference type="SAM" id="Phobius"/>
    </source>
</evidence>
<dbReference type="GO" id="GO:0016020">
    <property type="term" value="C:membrane"/>
    <property type="evidence" value="ECO:0007669"/>
    <property type="project" value="UniProtKB-SubCell"/>
</dbReference>
<evidence type="ECO:0008006" key="12">
    <source>
        <dbReference type="Google" id="ProtNLM"/>
    </source>
</evidence>
<dbReference type="InterPro" id="IPR029962">
    <property type="entry name" value="TBL"/>
</dbReference>
<protein>
    <recommendedName>
        <fullName evidence="12">Trichome birefringence-like N-terminal domain-containing protein</fullName>
    </recommendedName>
</protein>
<keyword evidence="11" id="KW-1185">Reference proteome</keyword>
<evidence type="ECO:0000313" key="10">
    <source>
        <dbReference type="EMBL" id="WVZ12985.1"/>
    </source>
</evidence>
<comment type="similarity">
    <text evidence="2">Belongs to the PC-esterase family. TBL subfamily.</text>
</comment>
<evidence type="ECO:0000259" key="8">
    <source>
        <dbReference type="Pfam" id="PF13839"/>
    </source>
</evidence>
<keyword evidence="4" id="KW-0735">Signal-anchor</keyword>
<accession>A0AAQ3NPZ5</accession>
<feature type="domain" description="Trichome birefringence-like N-terminal" evidence="9">
    <location>
        <begin position="122"/>
        <end position="174"/>
    </location>
</feature>
<evidence type="ECO:0000259" key="9">
    <source>
        <dbReference type="Pfam" id="PF14416"/>
    </source>
</evidence>
<gene>
    <name evidence="10" type="ORF">V8G54_017515</name>
</gene>
<keyword evidence="3 7" id="KW-0812">Transmembrane</keyword>
<feature type="transmembrane region" description="Helical" evidence="7">
    <location>
        <begin position="77"/>
        <end position="97"/>
    </location>
</feature>
<evidence type="ECO:0000256" key="1">
    <source>
        <dbReference type="ARBA" id="ARBA00004167"/>
    </source>
</evidence>
<dbReference type="AlphaFoldDB" id="A0AAQ3NPZ5"/>
<name>A0AAQ3NPZ5_VIGMU</name>
<evidence type="ECO:0000256" key="4">
    <source>
        <dbReference type="ARBA" id="ARBA00022968"/>
    </source>
</evidence>
<evidence type="ECO:0000256" key="2">
    <source>
        <dbReference type="ARBA" id="ARBA00007727"/>
    </source>
</evidence>
<keyword evidence="6 7" id="KW-0472">Membrane</keyword>
<dbReference type="Pfam" id="PF13839">
    <property type="entry name" value="PC-Esterase"/>
    <property type="match status" value="1"/>
</dbReference>
<reference evidence="10 11" key="1">
    <citation type="journal article" date="2023" name="Life. Sci Alliance">
        <title>Evolutionary insights into 3D genome organization and epigenetic landscape of Vigna mungo.</title>
        <authorList>
            <person name="Junaid A."/>
            <person name="Singh B."/>
            <person name="Bhatia S."/>
        </authorList>
    </citation>
    <scope>NUCLEOTIDE SEQUENCE [LARGE SCALE GENOMIC DNA]</scope>
    <source>
        <strain evidence="10">Urdbean</strain>
    </source>
</reference>
<comment type="subcellular location">
    <subcellularLocation>
        <location evidence="1">Membrane</location>
        <topology evidence="1">Single-pass membrane protein</topology>
    </subcellularLocation>
</comment>
<dbReference type="EMBL" id="CP144696">
    <property type="protein sequence ID" value="WVZ12985.1"/>
    <property type="molecule type" value="Genomic_DNA"/>
</dbReference>
<dbReference type="Pfam" id="PF14416">
    <property type="entry name" value="PMR5N"/>
    <property type="match status" value="1"/>
</dbReference>
<dbReference type="PANTHER" id="PTHR32285:SF292">
    <property type="entry name" value="PMR5_CAS1P GDSL_SGNH-LIKE ACYL-ESTERASE FAMILY PROTEIN"/>
    <property type="match status" value="1"/>
</dbReference>
<sequence length="478" mass="54209">MKGANSIKDQSLTNRLLPCTLHILLPIPLLPMILLSVYFYPFSLAPSPSTKLPPPPSSSTSTPLPPSAGIYVCMHDFVLLTILLQLFFLGSVNILVFRGLYRVHSCFVVLADKHKDYVCDTPCDYSNGRWVGDNRDPLYNGTTCATIKESQNCMINGRQDSSYLYWRWKPYQCHLPRFEPNTFLQLITNKHLAFVGDSLARNQIESLLCLLATVSTPKRVHHKGSRRWHFASHNASLSLYWSPFLVQGVQRSNTGPLHNIIHLDRNEKWTKDVDEMDLIVLSVGNWFLVPSVYYEGGKVLGCLNCEGLEHSDIGFYGPLRKALRATLNRIIEKKVGKGNGVNVIVRTFSPSHFEGDWDKEGSCPKTRPFIKGEMKLGEVDEEIRRIEMEEVENAKVKAKEFRGFSFEALDVTKLSWLRPDGHPGAYMNHFPFGNGVSGRVQNDCVHWCLPGPIDSWNEILLDMIKTQDCRLSLFNLSH</sequence>
<evidence type="ECO:0000256" key="5">
    <source>
        <dbReference type="ARBA" id="ARBA00022989"/>
    </source>
</evidence>
<evidence type="ECO:0000256" key="3">
    <source>
        <dbReference type="ARBA" id="ARBA00022692"/>
    </source>
</evidence>
<dbReference type="GO" id="GO:0016413">
    <property type="term" value="F:O-acetyltransferase activity"/>
    <property type="evidence" value="ECO:0007669"/>
    <property type="project" value="InterPro"/>
</dbReference>